<keyword evidence="4" id="KW-1185">Reference proteome</keyword>
<feature type="coiled-coil region" evidence="1">
    <location>
        <begin position="138"/>
        <end position="165"/>
    </location>
</feature>
<keyword evidence="2" id="KW-0472">Membrane</keyword>
<name>A0A397T9K2_9GLOM</name>
<keyword evidence="2" id="KW-0812">Transmembrane</keyword>
<protein>
    <submittedName>
        <fullName evidence="3">Uncharacterized protein</fullName>
    </submittedName>
</protein>
<feature type="transmembrane region" description="Helical" evidence="2">
    <location>
        <begin position="62"/>
        <end position="83"/>
    </location>
</feature>
<feature type="transmembrane region" description="Helical" evidence="2">
    <location>
        <begin position="20"/>
        <end position="41"/>
    </location>
</feature>
<evidence type="ECO:0000313" key="3">
    <source>
        <dbReference type="EMBL" id="RIA92957.1"/>
    </source>
</evidence>
<evidence type="ECO:0000256" key="1">
    <source>
        <dbReference type="SAM" id="Coils"/>
    </source>
</evidence>
<reference evidence="3 4" key="1">
    <citation type="submission" date="2018-06" db="EMBL/GenBank/DDBJ databases">
        <title>Comparative genomics reveals the genomic features of Rhizophagus irregularis, R. cerebriforme, R. diaphanum and Gigaspora rosea, and their symbiotic lifestyle signature.</title>
        <authorList>
            <person name="Morin E."/>
            <person name="San Clemente H."/>
            <person name="Chen E.C.H."/>
            <person name="De La Providencia I."/>
            <person name="Hainaut M."/>
            <person name="Kuo A."/>
            <person name="Kohler A."/>
            <person name="Murat C."/>
            <person name="Tang N."/>
            <person name="Roy S."/>
            <person name="Loubradou J."/>
            <person name="Henrissat B."/>
            <person name="Grigoriev I.V."/>
            <person name="Corradi N."/>
            <person name="Roux C."/>
            <person name="Martin F.M."/>
        </authorList>
    </citation>
    <scope>NUCLEOTIDE SEQUENCE [LARGE SCALE GENOMIC DNA]</scope>
    <source>
        <strain evidence="3 4">DAOM 227022</strain>
    </source>
</reference>
<accession>A0A397T9K2</accession>
<gene>
    <name evidence="3" type="ORF">C1645_820028</name>
</gene>
<dbReference type="AlphaFoldDB" id="A0A397T9K2"/>
<sequence>MVLRDNQINEPWWVQLIQELFAVTFIILFILCGFGLYQFLYCEEIEKCDYQPITINSNIGSVLFAFFTTVYILILLICGITNVEPWGLFKKAIWSRRQSFKYHLTKNYLNETNFEKRLEFLKYILEDYYLDTYYFDCLEEIKLLYNEREKNFNELEKHYYELENKIKNKVIENKKRIEDQNEDYLIGKRWNNWWSRIFLCSSDTSIHDEIKYERLENLGNLFEIRDTSLSIPSPVYIDNDNSYFNSNDENVITTFEPSESSFSSSLFSSSQVHTQLE</sequence>
<proteinExistence type="predicted"/>
<evidence type="ECO:0000313" key="4">
    <source>
        <dbReference type="Proteomes" id="UP000265703"/>
    </source>
</evidence>
<comment type="caution">
    <text evidence="3">The sequence shown here is derived from an EMBL/GenBank/DDBJ whole genome shotgun (WGS) entry which is preliminary data.</text>
</comment>
<keyword evidence="1" id="KW-0175">Coiled coil</keyword>
<dbReference type="Proteomes" id="UP000265703">
    <property type="component" value="Unassembled WGS sequence"/>
</dbReference>
<dbReference type="EMBL" id="QKYT01000114">
    <property type="protein sequence ID" value="RIA92957.1"/>
    <property type="molecule type" value="Genomic_DNA"/>
</dbReference>
<keyword evidence="2" id="KW-1133">Transmembrane helix</keyword>
<evidence type="ECO:0000256" key="2">
    <source>
        <dbReference type="SAM" id="Phobius"/>
    </source>
</evidence>
<organism evidence="3 4">
    <name type="scientific">Glomus cerebriforme</name>
    <dbReference type="NCBI Taxonomy" id="658196"/>
    <lineage>
        <taxon>Eukaryota</taxon>
        <taxon>Fungi</taxon>
        <taxon>Fungi incertae sedis</taxon>
        <taxon>Mucoromycota</taxon>
        <taxon>Glomeromycotina</taxon>
        <taxon>Glomeromycetes</taxon>
        <taxon>Glomerales</taxon>
        <taxon>Glomeraceae</taxon>
        <taxon>Glomus</taxon>
    </lineage>
</organism>